<dbReference type="OrthoDB" id="2322499at2759"/>
<evidence type="ECO:0000313" key="3">
    <source>
        <dbReference type="EMBL" id="KAJ2926420.1"/>
    </source>
</evidence>
<sequence length="167" mass="18489">MTRSSARLQQKEEKASKAASSSSKKSTSTKAKVTNTQKKQKVSDDVASKSTTTKAKVTNTRKKAKVSDDIPSKNTKASASKPNPSWAKVKGKRGQLKMVVEMPFDILLEIFKYLLPADLLGLTMANKALRGLLLDRTVALPLWKRVRSEWLLQTGRYGSQYFVDVGL</sequence>
<keyword evidence="4" id="KW-1185">Reference proteome</keyword>
<proteinExistence type="predicted"/>
<evidence type="ECO:0000313" key="4">
    <source>
        <dbReference type="Proteomes" id="UP001140091"/>
    </source>
</evidence>
<accession>A0A9W8MBZ9</accession>
<feature type="compositionally biased region" description="Polar residues" evidence="1">
    <location>
        <begin position="72"/>
        <end position="83"/>
    </location>
</feature>
<feature type="region of interest" description="Disordered" evidence="1">
    <location>
        <begin position="1"/>
        <end position="88"/>
    </location>
</feature>
<dbReference type="PROSITE" id="PS50181">
    <property type="entry name" value="FBOX"/>
    <property type="match status" value="1"/>
</dbReference>
<protein>
    <recommendedName>
        <fullName evidence="2">F-box domain-containing protein</fullName>
    </recommendedName>
</protein>
<name>A0A9W8MBZ9_9AGAR</name>
<comment type="caution">
    <text evidence="3">The sequence shown here is derived from an EMBL/GenBank/DDBJ whole genome shotgun (WGS) entry which is preliminary data.</text>
</comment>
<organism evidence="3 4">
    <name type="scientific">Candolleomyces eurysporus</name>
    <dbReference type="NCBI Taxonomy" id="2828524"/>
    <lineage>
        <taxon>Eukaryota</taxon>
        <taxon>Fungi</taxon>
        <taxon>Dikarya</taxon>
        <taxon>Basidiomycota</taxon>
        <taxon>Agaricomycotina</taxon>
        <taxon>Agaricomycetes</taxon>
        <taxon>Agaricomycetidae</taxon>
        <taxon>Agaricales</taxon>
        <taxon>Agaricineae</taxon>
        <taxon>Psathyrellaceae</taxon>
        <taxon>Candolleomyces</taxon>
    </lineage>
</organism>
<dbReference type="Proteomes" id="UP001140091">
    <property type="component" value="Unassembled WGS sequence"/>
</dbReference>
<feature type="compositionally biased region" description="Low complexity" evidence="1">
    <location>
        <begin position="48"/>
        <end position="58"/>
    </location>
</feature>
<dbReference type="InterPro" id="IPR036047">
    <property type="entry name" value="F-box-like_dom_sf"/>
</dbReference>
<evidence type="ECO:0000259" key="2">
    <source>
        <dbReference type="PROSITE" id="PS50181"/>
    </source>
</evidence>
<gene>
    <name evidence="3" type="ORF">H1R20_g10671</name>
</gene>
<dbReference type="EMBL" id="JANBPK010001061">
    <property type="protein sequence ID" value="KAJ2926420.1"/>
    <property type="molecule type" value="Genomic_DNA"/>
</dbReference>
<feature type="compositionally biased region" description="Low complexity" evidence="1">
    <location>
        <begin position="17"/>
        <end position="32"/>
    </location>
</feature>
<dbReference type="AlphaFoldDB" id="A0A9W8MBZ9"/>
<dbReference type="CDD" id="cd09917">
    <property type="entry name" value="F-box_SF"/>
    <property type="match status" value="1"/>
</dbReference>
<dbReference type="InterPro" id="IPR001810">
    <property type="entry name" value="F-box_dom"/>
</dbReference>
<feature type="non-terminal residue" evidence="3">
    <location>
        <position position="167"/>
    </location>
</feature>
<dbReference type="SUPFAM" id="SSF81383">
    <property type="entry name" value="F-box domain"/>
    <property type="match status" value="1"/>
</dbReference>
<evidence type="ECO:0000256" key="1">
    <source>
        <dbReference type="SAM" id="MobiDB-lite"/>
    </source>
</evidence>
<reference evidence="3" key="1">
    <citation type="submission" date="2022-06" db="EMBL/GenBank/DDBJ databases">
        <title>Genome Sequence of Candolleomyces eurysporus.</title>
        <authorList>
            <person name="Buettner E."/>
        </authorList>
    </citation>
    <scope>NUCLEOTIDE SEQUENCE</scope>
    <source>
        <strain evidence="3">VTCC 930004</strain>
    </source>
</reference>
<feature type="domain" description="F-box" evidence="2">
    <location>
        <begin position="96"/>
        <end position="146"/>
    </location>
</feature>